<feature type="region of interest" description="Disordered" evidence="1">
    <location>
        <begin position="24"/>
        <end position="45"/>
    </location>
</feature>
<proteinExistence type="predicted"/>
<name>A0A6J6VT49_9ZZZZ</name>
<dbReference type="AlphaFoldDB" id="A0A6J6VT49"/>
<sequence length="692" mass="73885">MTTKRFLAAASILILLASACSQKSDNSQTTDGESTSPAQTEPTLVARDMSPELKIQVDEALANSATGCEELDPSQCILPFPSNRYTVVDETTPTGRRVAIPSEGLLVNAKGIFIDPNEWNRNDGFSPNSSILTLIADLDAKASGLPEWTNLEGSLSDDASVIIIDEATGDRVPLWAELDVETGDAQPLLIVHPAVALLDGHTYSVAMRKLKTTTGADVVPSPIFEFYRDGYTSDNEQLNGRTDEMEAMFTALSSAGIERSTLQLAWDFTVASTENLTSRILAVRDNTLEWLDTHSPEYTITSIVPASQDDVGVQVAGTFKLPTHLTGDGSAGQKFAYDSTAPGPNDLPVMGEVVDVPFICQVPKVAVDDPSTVLHPGLYGHGLLGSEYEIDYGGDVRALAQEADVLFCATKWAGMSEDDVGNAVVSLQDLSNFPTVADRLQQGIVNMIALGRLMNTTDGILSDPAFGDINVAGDLVYYGNSQGGIMGSALTAVSPDISRAVLGVPATNYGLLLLRSVDFDQYESIMEPAYPARSDRTIAISLMQMLWDRGEGGGYINHITRDPLPGTQPNKAVLMHVAWGDHQVSELAAFNEARSLGAKIYRPVVADGRSREVAPGWGLDSVADGDTGSVIVIWDSGADMIPIEATPPGGEHDPHEDPRDDQVARSQMAAFLFNGIFTDVCGGEPCTAKQSG</sequence>
<feature type="compositionally biased region" description="Basic and acidic residues" evidence="1">
    <location>
        <begin position="650"/>
        <end position="662"/>
    </location>
</feature>
<organism evidence="2">
    <name type="scientific">freshwater metagenome</name>
    <dbReference type="NCBI Taxonomy" id="449393"/>
    <lineage>
        <taxon>unclassified sequences</taxon>
        <taxon>metagenomes</taxon>
        <taxon>ecological metagenomes</taxon>
    </lineage>
</organism>
<gene>
    <name evidence="2" type="ORF">UFOPK2880_00971</name>
</gene>
<dbReference type="EMBL" id="CAEZZP010000055">
    <property type="protein sequence ID" value="CAB4773717.1"/>
    <property type="molecule type" value="Genomic_DNA"/>
</dbReference>
<evidence type="ECO:0000313" key="2">
    <source>
        <dbReference type="EMBL" id="CAB4773717.1"/>
    </source>
</evidence>
<dbReference type="PROSITE" id="PS51257">
    <property type="entry name" value="PROKAR_LIPOPROTEIN"/>
    <property type="match status" value="1"/>
</dbReference>
<dbReference type="Gene3D" id="3.40.50.1820">
    <property type="entry name" value="alpha/beta hydrolase"/>
    <property type="match status" value="1"/>
</dbReference>
<dbReference type="InterPro" id="IPR029058">
    <property type="entry name" value="AB_hydrolase_fold"/>
</dbReference>
<evidence type="ECO:0000256" key="1">
    <source>
        <dbReference type="SAM" id="MobiDB-lite"/>
    </source>
</evidence>
<accession>A0A6J6VT49</accession>
<protein>
    <submittedName>
        <fullName evidence="2">Unannotated protein</fullName>
    </submittedName>
</protein>
<feature type="compositionally biased region" description="Polar residues" evidence="1">
    <location>
        <begin position="24"/>
        <end position="42"/>
    </location>
</feature>
<feature type="region of interest" description="Disordered" evidence="1">
    <location>
        <begin position="642"/>
        <end position="662"/>
    </location>
</feature>
<reference evidence="2" key="1">
    <citation type="submission" date="2020-05" db="EMBL/GenBank/DDBJ databases">
        <authorList>
            <person name="Chiriac C."/>
            <person name="Salcher M."/>
            <person name="Ghai R."/>
            <person name="Kavagutti S V."/>
        </authorList>
    </citation>
    <scope>NUCLEOTIDE SEQUENCE</scope>
</reference>